<sequence>MLYYNCSRIGGYRRFCLYTEFPSFKHLIGTQLSVLWKRREYRDMCSTRESPRHLTSTKMSVHVCKRRKYKWEKPPLYHNFCHCNDPLSLAHFRVRVVQLGELAAILLIFVVSAESRCSCFDSDLNLLLRGF</sequence>
<organism evidence="1 2">
    <name type="scientific">Ceratodon purpureus</name>
    <name type="common">Fire moss</name>
    <name type="synonym">Dicranum purpureum</name>
    <dbReference type="NCBI Taxonomy" id="3225"/>
    <lineage>
        <taxon>Eukaryota</taxon>
        <taxon>Viridiplantae</taxon>
        <taxon>Streptophyta</taxon>
        <taxon>Embryophyta</taxon>
        <taxon>Bryophyta</taxon>
        <taxon>Bryophytina</taxon>
        <taxon>Bryopsida</taxon>
        <taxon>Dicranidae</taxon>
        <taxon>Pseudoditrichales</taxon>
        <taxon>Ditrichaceae</taxon>
        <taxon>Ceratodon</taxon>
    </lineage>
</organism>
<dbReference type="Proteomes" id="UP000822688">
    <property type="component" value="Chromosome 10"/>
</dbReference>
<dbReference type="AlphaFoldDB" id="A0A8T0GMQ9"/>
<keyword evidence="2" id="KW-1185">Reference proteome</keyword>
<gene>
    <name evidence="1" type="ORF">KC19_10G019000</name>
</gene>
<evidence type="ECO:0000313" key="2">
    <source>
        <dbReference type="Proteomes" id="UP000822688"/>
    </source>
</evidence>
<proteinExistence type="predicted"/>
<accession>A0A8T0GMQ9</accession>
<name>A0A8T0GMQ9_CERPU</name>
<dbReference type="EMBL" id="CM026431">
    <property type="protein sequence ID" value="KAG0558322.1"/>
    <property type="molecule type" value="Genomic_DNA"/>
</dbReference>
<protein>
    <submittedName>
        <fullName evidence="1">Uncharacterized protein</fullName>
    </submittedName>
</protein>
<reference evidence="1" key="1">
    <citation type="submission" date="2020-06" db="EMBL/GenBank/DDBJ databases">
        <title>WGS assembly of Ceratodon purpureus strain R40.</title>
        <authorList>
            <person name="Carey S.B."/>
            <person name="Jenkins J."/>
            <person name="Shu S."/>
            <person name="Lovell J.T."/>
            <person name="Sreedasyam A."/>
            <person name="Maumus F."/>
            <person name="Tiley G.P."/>
            <person name="Fernandez-Pozo N."/>
            <person name="Barry K."/>
            <person name="Chen C."/>
            <person name="Wang M."/>
            <person name="Lipzen A."/>
            <person name="Daum C."/>
            <person name="Saski C.A."/>
            <person name="Payton A.C."/>
            <person name="Mcbreen J.C."/>
            <person name="Conrad R.E."/>
            <person name="Kollar L.M."/>
            <person name="Olsson S."/>
            <person name="Huttunen S."/>
            <person name="Landis J.B."/>
            <person name="Wickett N.J."/>
            <person name="Johnson M.G."/>
            <person name="Rensing S.A."/>
            <person name="Grimwood J."/>
            <person name="Schmutz J."/>
            <person name="Mcdaniel S.F."/>
        </authorList>
    </citation>
    <scope>NUCLEOTIDE SEQUENCE</scope>
    <source>
        <strain evidence="1">R40</strain>
    </source>
</reference>
<evidence type="ECO:0000313" key="1">
    <source>
        <dbReference type="EMBL" id="KAG0558322.1"/>
    </source>
</evidence>
<comment type="caution">
    <text evidence="1">The sequence shown here is derived from an EMBL/GenBank/DDBJ whole genome shotgun (WGS) entry which is preliminary data.</text>
</comment>